<dbReference type="Proteomes" id="UP001204151">
    <property type="component" value="Unassembled WGS sequence"/>
</dbReference>
<comment type="subunit">
    <text evidence="2">Homotrimer.</text>
</comment>
<dbReference type="EMBL" id="JANUGW010000004">
    <property type="protein sequence ID" value="MCS0581557.1"/>
    <property type="molecule type" value="Genomic_DNA"/>
</dbReference>
<accession>A0ABT1ZNS4</accession>
<feature type="chain" id="PRO_5046113703" evidence="13">
    <location>
        <begin position="20"/>
        <end position="461"/>
    </location>
</feature>
<comment type="caution">
    <text evidence="15">The sequence shown here is derived from an EMBL/GenBank/DDBJ whole genome shotgun (WGS) entry which is preliminary data.</text>
</comment>
<evidence type="ECO:0000256" key="3">
    <source>
        <dbReference type="ARBA" id="ARBA00022448"/>
    </source>
</evidence>
<dbReference type="PANTHER" id="PTHR34501:SF9">
    <property type="entry name" value="MAJOR OUTER MEMBRANE PROTEIN P.IA"/>
    <property type="match status" value="1"/>
</dbReference>
<feature type="signal peptide" evidence="13">
    <location>
        <begin position="1"/>
        <end position="19"/>
    </location>
</feature>
<keyword evidence="8" id="KW-0626">Porin</keyword>
<evidence type="ECO:0000256" key="7">
    <source>
        <dbReference type="ARBA" id="ARBA00023065"/>
    </source>
</evidence>
<evidence type="ECO:0000256" key="5">
    <source>
        <dbReference type="ARBA" id="ARBA00022692"/>
    </source>
</evidence>
<feature type="region of interest" description="Disordered" evidence="12">
    <location>
        <begin position="63"/>
        <end position="97"/>
    </location>
</feature>
<dbReference type="InterPro" id="IPR023614">
    <property type="entry name" value="Porin_dom_sf"/>
</dbReference>
<evidence type="ECO:0000256" key="4">
    <source>
        <dbReference type="ARBA" id="ARBA00022452"/>
    </source>
</evidence>
<proteinExistence type="predicted"/>
<feature type="coiled-coil region" evidence="11">
    <location>
        <begin position="17"/>
        <end position="58"/>
    </location>
</feature>
<evidence type="ECO:0000256" key="12">
    <source>
        <dbReference type="SAM" id="MobiDB-lite"/>
    </source>
</evidence>
<keyword evidence="16" id="KW-1185">Reference proteome</keyword>
<feature type="compositionally biased region" description="Low complexity" evidence="12">
    <location>
        <begin position="63"/>
        <end position="83"/>
    </location>
</feature>
<evidence type="ECO:0000256" key="1">
    <source>
        <dbReference type="ARBA" id="ARBA00004571"/>
    </source>
</evidence>
<dbReference type="RefSeq" id="WP_258816147.1">
    <property type="nucleotide sequence ID" value="NZ_JANUGW010000004.1"/>
</dbReference>
<keyword evidence="10" id="KW-0998">Cell outer membrane</keyword>
<keyword evidence="6 13" id="KW-0732">Signal</keyword>
<keyword evidence="11" id="KW-0175">Coiled coil</keyword>
<dbReference type="Gene3D" id="2.40.160.10">
    <property type="entry name" value="Porin"/>
    <property type="match status" value="1"/>
</dbReference>
<dbReference type="SUPFAM" id="SSF56935">
    <property type="entry name" value="Porins"/>
    <property type="match status" value="1"/>
</dbReference>
<feature type="domain" description="Porin" evidence="14">
    <location>
        <begin position="99"/>
        <end position="437"/>
    </location>
</feature>
<dbReference type="CDD" id="cd00342">
    <property type="entry name" value="gram_neg_porins"/>
    <property type="match status" value="1"/>
</dbReference>
<evidence type="ECO:0000256" key="8">
    <source>
        <dbReference type="ARBA" id="ARBA00023114"/>
    </source>
</evidence>
<keyword evidence="5" id="KW-0812">Transmembrane</keyword>
<reference evidence="15 16" key="1">
    <citation type="submission" date="2022-08" db="EMBL/GenBank/DDBJ databases">
        <title>Reclassification of Massilia species as members of the genera Telluria, Duganella, Pseudoduganella, Mokoshia gen. nov. and Zemynaea gen. nov. using orthogonal and non-orthogonal genome-based approaches.</title>
        <authorList>
            <person name="Bowman J.P."/>
        </authorList>
    </citation>
    <scope>NUCLEOTIDE SEQUENCE [LARGE SCALE GENOMIC DNA]</scope>
    <source>
        <strain evidence="15 16">JCM 31316</strain>
    </source>
</reference>
<keyword evidence="7" id="KW-0406">Ion transport</keyword>
<dbReference type="InterPro" id="IPR050298">
    <property type="entry name" value="Gram-neg_bact_OMP"/>
</dbReference>
<keyword evidence="9" id="KW-0472">Membrane</keyword>
<organism evidence="15 16">
    <name type="scientific">Massilia pinisoli</name>
    <dbReference type="NCBI Taxonomy" id="1772194"/>
    <lineage>
        <taxon>Bacteria</taxon>
        <taxon>Pseudomonadati</taxon>
        <taxon>Pseudomonadota</taxon>
        <taxon>Betaproteobacteria</taxon>
        <taxon>Burkholderiales</taxon>
        <taxon>Oxalobacteraceae</taxon>
        <taxon>Telluria group</taxon>
        <taxon>Massilia</taxon>
    </lineage>
</organism>
<evidence type="ECO:0000259" key="14">
    <source>
        <dbReference type="Pfam" id="PF13609"/>
    </source>
</evidence>
<name>A0ABT1ZNS4_9BURK</name>
<evidence type="ECO:0000256" key="2">
    <source>
        <dbReference type="ARBA" id="ARBA00011233"/>
    </source>
</evidence>
<evidence type="ECO:0000256" key="9">
    <source>
        <dbReference type="ARBA" id="ARBA00023136"/>
    </source>
</evidence>
<gene>
    <name evidence="15" type="ORF">NX784_08130</name>
</gene>
<evidence type="ECO:0000313" key="16">
    <source>
        <dbReference type="Proteomes" id="UP001204151"/>
    </source>
</evidence>
<sequence length="461" mass="48978">MKKLMAIAVFGTLSAAAQAQTQSVQELQDALAKAQKAAADAQLAAAQAQQALAQVQQAMAAHDAHPAADSAAANRTAATGPATSSDETGRQIDPLGASSAGSGGLVYRRGGDVVRLYGLIDLSMSRKTNADAAGHTQNDMSVAWFSGNRWGLEGEHLLPDTGGLKAIFKLESEYELPTGNMDTPGVLFNRDAWLGLESPTLGKLTFGRQNTLAREFSKIYGDAYGSAGVTYDEGGYTNNNNFKQFIFYSGSATGTRYDKGIVWKKSYGKLMAGLGYQVGGEPGNNREGTTKSIALAYNGGDLNVSGFYNTAVVNDFTHTSYSVGGNYKIGMVRMNAGYVHYTAEQPAALGDRHDNAYTISAKFAPGGHFDYELGWQTMNATNAAVNGGGFVLNAYADTSGAKATATGKRKTVYGSVFYHFDKRTELYLASDYLSTDGSYKAAQAHGADSQFELATGLRFRF</sequence>
<evidence type="ECO:0000256" key="13">
    <source>
        <dbReference type="SAM" id="SignalP"/>
    </source>
</evidence>
<dbReference type="PANTHER" id="PTHR34501">
    <property type="entry name" value="PROTEIN YDDL-RELATED"/>
    <property type="match status" value="1"/>
</dbReference>
<comment type="subcellular location">
    <subcellularLocation>
        <location evidence="1">Cell outer membrane</location>
        <topology evidence="1">Multi-pass membrane protein</topology>
    </subcellularLocation>
</comment>
<evidence type="ECO:0000313" key="15">
    <source>
        <dbReference type="EMBL" id="MCS0581557.1"/>
    </source>
</evidence>
<dbReference type="Pfam" id="PF13609">
    <property type="entry name" value="Porin_4"/>
    <property type="match status" value="1"/>
</dbReference>
<keyword evidence="4" id="KW-1134">Transmembrane beta strand</keyword>
<dbReference type="InterPro" id="IPR033900">
    <property type="entry name" value="Gram_neg_porin_domain"/>
</dbReference>
<evidence type="ECO:0000256" key="6">
    <source>
        <dbReference type="ARBA" id="ARBA00022729"/>
    </source>
</evidence>
<keyword evidence="3" id="KW-0813">Transport</keyword>
<evidence type="ECO:0000256" key="11">
    <source>
        <dbReference type="SAM" id="Coils"/>
    </source>
</evidence>
<evidence type="ECO:0000256" key="10">
    <source>
        <dbReference type="ARBA" id="ARBA00023237"/>
    </source>
</evidence>
<protein>
    <submittedName>
        <fullName evidence="15">Porin</fullName>
    </submittedName>
</protein>